<dbReference type="Pfam" id="PF01648">
    <property type="entry name" value="ACPS"/>
    <property type="match status" value="1"/>
</dbReference>
<accession>A0A0E3GS62</accession>
<evidence type="ECO:0000256" key="8">
    <source>
        <dbReference type="ARBA" id="ARBA00022842"/>
    </source>
</evidence>
<comment type="similarity">
    <text evidence="11">Belongs to the P-Pant transferase superfamily. AcpS family.</text>
</comment>
<dbReference type="EMBL" id="CP009933">
    <property type="protein sequence ID" value="AKA71516.1"/>
    <property type="molecule type" value="Genomic_DNA"/>
</dbReference>
<dbReference type="Proteomes" id="UP000033115">
    <property type="component" value="Chromosome"/>
</dbReference>
<evidence type="ECO:0000256" key="9">
    <source>
        <dbReference type="ARBA" id="ARBA00023098"/>
    </source>
</evidence>
<evidence type="ECO:0000256" key="5">
    <source>
        <dbReference type="ARBA" id="ARBA00022679"/>
    </source>
</evidence>
<feature type="domain" description="4'-phosphopantetheinyl transferase" evidence="12">
    <location>
        <begin position="4"/>
        <end position="103"/>
    </location>
</feature>
<evidence type="ECO:0000256" key="6">
    <source>
        <dbReference type="ARBA" id="ARBA00022723"/>
    </source>
</evidence>
<dbReference type="STRING" id="1548.CSCA_4391"/>
<dbReference type="KEGG" id="csq:CSCA_4391"/>
<keyword evidence="6 11" id="KW-0479">Metal-binding</keyword>
<keyword evidence="10 11" id="KW-0275">Fatty acid biosynthesis</keyword>
<protein>
    <recommendedName>
        <fullName evidence="11">Holo-[acyl-carrier-protein] synthase</fullName>
        <shortName evidence="11">Holo-ACP synthase</shortName>
        <ecNumber evidence="11">2.7.8.7</ecNumber>
    </recommendedName>
    <alternativeName>
        <fullName evidence="11">4'-phosphopantetheinyl transferase AcpS</fullName>
    </alternativeName>
</protein>
<sequence length="138" mass="15650">MILGVGIDIVEIRRIKEAMEKHANFIDRLFSKNEIEYFKVRNLRPEFVAGRFAAKEAVVKAMGTGFNGFEIKDIEIDRTASGKPIVVLRGKAKMIAQKCGNYKIHVSISHSLDNAIAYATMEVDKFENCNVRNNEDDR</sequence>
<keyword evidence="7 11" id="KW-0276">Fatty acid metabolism</keyword>
<keyword evidence="4 11" id="KW-0444">Lipid biosynthesis</keyword>
<gene>
    <name evidence="11" type="primary">acpS</name>
    <name evidence="13" type="ORF">CSCA_4391</name>
</gene>
<evidence type="ECO:0000256" key="11">
    <source>
        <dbReference type="HAMAP-Rule" id="MF_00101"/>
    </source>
</evidence>
<dbReference type="InterPro" id="IPR037143">
    <property type="entry name" value="4-PPantetheinyl_Trfase_dom_sf"/>
</dbReference>
<dbReference type="GO" id="GO:0008897">
    <property type="term" value="F:holo-[acyl-carrier-protein] synthase activity"/>
    <property type="evidence" value="ECO:0007669"/>
    <property type="project" value="UniProtKB-UniRule"/>
</dbReference>
<dbReference type="NCBIfam" id="TIGR00516">
    <property type="entry name" value="acpS"/>
    <property type="match status" value="1"/>
</dbReference>
<comment type="subcellular location">
    <subcellularLocation>
        <location evidence="11">Cytoplasm</location>
    </subcellularLocation>
</comment>
<dbReference type="EC" id="2.7.8.7" evidence="11"/>
<keyword evidence="3 11" id="KW-0963">Cytoplasm</keyword>
<dbReference type="HOGENOM" id="CLU_089696_0_2_9"/>
<dbReference type="AlphaFoldDB" id="A0A0E3GS62"/>
<evidence type="ECO:0000256" key="7">
    <source>
        <dbReference type="ARBA" id="ARBA00022832"/>
    </source>
</evidence>
<organism evidence="13 14">
    <name type="scientific">Clostridium scatologenes</name>
    <dbReference type="NCBI Taxonomy" id="1548"/>
    <lineage>
        <taxon>Bacteria</taxon>
        <taxon>Bacillati</taxon>
        <taxon>Bacillota</taxon>
        <taxon>Clostridia</taxon>
        <taxon>Eubacteriales</taxon>
        <taxon>Clostridiaceae</taxon>
        <taxon>Clostridium</taxon>
    </lineage>
</organism>
<keyword evidence="14" id="KW-1185">Reference proteome</keyword>
<dbReference type="InterPro" id="IPR004568">
    <property type="entry name" value="Ppantetheine-prot_Trfase_dom"/>
</dbReference>
<comment type="cofactor">
    <cofactor evidence="1 11">
        <name>Mg(2+)</name>
        <dbReference type="ChEBI" id="CHEBI:18420"/>
    </cofactor>
</comment>
<dbReference type="InterPro" id="IPR002582">
    <property type="entry name" value="ACPS"/>
</dbReference>
<dbReference type="GO" id="GO:0005829">
    <property type="term" value="C:cytosol"/>
    <property type="evidence" value="ECO:0007669"/>
    <property type="project" value="TreeGrafter"/>
</dbReference>
<evidence type="ECO:0000256" key="4">
    <source>
        <dbReference type="ARBA" id="ARBA00022516"/>
    </source>
</evidence>
<feature type="binding site" evidence="11">
    <location>
        <position position="56"/>
    </location>
    <ligand>
        <name>Mg(2+)</name>
        <dbReference type="ChEBI" id="CHEBI:18420"/>
    </ligand>
</feature>
<comment type="function">
    <text evidence="11">Transfers the 4'-phosphopantetheine moiety from coenzyme A to a Ser of acyl-carrier-protein.</text>
</comment>
<evidence type="ECO:0000256" key="10">
    <source>
        <dbReference type="ARBA" id="ARBA00023160"/>
    </source>
</evidence>
<dbReference type="SUPFAM" id="SSF56214">
    <property type="entry name" value="4'-phosphopantetheinyl transferase"/>
    <property type="match status" value="1"/>
</dbReference>
<dbReference type="Gene3D" id="3.90.470.20">
    <property type="entry name" value="4'-phosphopantetheinyl transferase domain"/>
    <property type="match status" value="1"/>
</dbReference>
<dbReference type="RefSeq" id="WP_029159378.1">
    <property type="nucleotide sequence ID" value="NZ_CP009933.1"/>
</dbReference>
<dbReference type="InterPro" id="IPR050559">
    <property type="entry name" value="P-Pant_transferase_sf"/>
</dbReference>
<comment type="similarity">
    <text evidence="2">Belongs to the P-Pant transferase superfamily. Gsp/Sfp/HetI/AcpT family.</text>
</comment>
<evidence type="ECO:0000256" key="2">
    <source>
        <dbReference type="ARBA" id="ARBA00010990"/>
    </source>
</evidence>
<name>A0A0E3GS62_CLOSL</name>
<dbReference type="GO" id="GO:0019878">
    <property type="term" value="P:lysine biosynthetic process via aminoadipic acid"/>
    <property type="evidence" value="ECO:0007669"/>
    <property type="project" value="TreeGrafter"/>
</dbReference>
<evidence type="ECO:0000313" key="14">
    <source>
        <dbReference type="Proteomes" id="UP000033115"/>
    </source>
</evidence>
<dbReference type="GO" id="GO:0006633">
    <property type="term" value="P:fatty acid biosynthetic process"/>
    <property type="evidence" value="ECO:0007669"/>
    <property type="project" value="UniProtKB-UniRule"/>
</dbReference>
<dbReference type="PANTHER" id="PTHR12215:SF10">
    <property type="entry name" value="L-AMINOADIPATE-SEMIALDEHYDE DEHYDROGENASE-PHOSPHOPANTETHEINYL TRANSFERASE"/>
    <property type="match status" value="1"/>
</dbReference>
<dbReference type="PANTHER" id="PTHR12215">
    <property type="entry name" value="PHOSPHOPANTETHEINE TRANSFERASE"/>
    <property type="match status" value="1"/>
</dbReference>
<reference evidence="13 14" key="1">
    <citation type="journal article" date="2015" name="J. Biotechnol.">
        <title>Complete genome sequence of a malodorant-producing acetogen, Clostridium scatologenes ATCC 25775(T).</title>
        <authorList>
            <person name="Zhu Z."/>
            <person name="Guo T."/>
            <person name="Zheng H."/>
            <person name="Song T."/>
            <person name="Ouyang P."/>
            <person name="Xie J."/>
        </authorList>
    </citation>
    <scope>NUCLEOTIDE SEQUENCE [LARGE SCALE GENOMIC DNA]</scope>
    <source>
        <strain evidence="13 14">ATCC 25775</strain>
    </source>
</reference>
<comment type="catalytic activity">
    <reaction evidence="11">
        <text>apo-[ACP] + CoA = holo-[ACP] + adenosine 3',5'-bisphosphate + H(+)</text>
        <dbReference type="Rhea" id="RHEA:12068"/>
        <dbReference type="Rhea" id="RHEA-COMP:9685"/>
        <dbReference type="Rhea" id="RHEA-COMP:9690"/>
        <dbReference type="ChEBI" id="CHEBI:15378"/>
        <dbReference type="ChEBI" id="CHEBI:29999"/>
        <dbReference type="ChEBI" id="CHEBI:57287"/>
        <dbReference type="ChEBI" id="CHEBI:58343"/>
        <dbReference type="ChEBI" id="CHEBI:64479"/>
        <dbReference type="EC" id="2.7.8.7"/>
    </reaction>
</comment>
<proteinExistence type="inferred from homology"/>
<evidence type="ECO:0000256" key="1">
    <source>
        <dbReference type="ARBA" id="ARBA00001946"/>
    </source>
</evidence>
<dbReference type="NCBIfam" id="TIGR00556">
    <property type="entry name" value="pantethn_trn"/>
    <property type="match status" value="1"/>
</dbReference>
<feature type="binding site" evidence="11">
    <location>
        <position position="8"/>
    </location>
    <ligand>
        <name>Mg(2+)</name>
        <dbReference type="ChEBI" id="CHEBI:18420"/>
    </ligand>
</feature>
<evidence type="ECO:0000313" key="13">
    <source>
        <dbReference type="EMBL" id="AKA71516.1"/>
    </source>
</evidence>
<evidence type="ECO:0000256" key="3">
    <source>
        <dbReference type="ARBA" id="ARBA00022490"/>
    </source>
</evidence>
<keyword evidence="8 11" id="KW-0460">Magnesium</keyword>
<keyword evidence="9 11" id="KW-0443">Lipid metabolism</keyword>
<dbReference type="InterPro" id="IPR008278">
    <property type="entry name" value="4-PPantetheinyl_Trfase_dom"/>
</dbReference>
<evidence type="ECO:0000259" key="12">
    <source>
        <dbReference type="Pfam" id="PF01648"/>
    </source>
</evidence>
<keyword evidence="5 11" id="KW-0808">Transferase</keyword>
<dbReference type="HAMAP" id="MF_00101">
    <property type="entry name" value="AcpS"/>
    <property type="match status" value="1"/>
</dbReference>
<dbReference type="GO" id="GO:0000287">
    <property type="term" value="F:magnesium ion binding"/>
    <property type="evidence" value="ECO:0007669"/>
    <property type="project" value="UniProtKB-UniRule"/>
</dbReference>